<gene>
    <name evidence="7" type="ORF">M407DRAFT_111588</name>
</gene>
<dbReference type="InterPro" id="IPR015943">
    <property type="entry name" value="WD40/YVTN_repeat-like_dom_sf"/>
</dbReference>
<keyword evidence="5" id="KW-0804">Transcription</keyword>
<dbReference type="SUPFAM" id="SSF50978">
    <property type="entry name" value="WD40 repeat-like"/>
    <property type="match status" value="1"/>
</dbReference>
<keyword evidence="8" id="KW-1185">Reference proteome</keyword>
<dbReference type="InterPro" id="IPR001680">
    <property type="entry name" value="WD40_rpt"/>
</dbReference>
<sequence length="374" mass="40350">MSQNIEYAAHQGFRIAALSRAAITPTPDGQVEALSSVAYFPFNRATIEKLSVDTGAPEPLLNARAKLLDAWKGVMAVARGNEILLLQTSLRELLVPKGKKLLDPKESLKCVAWAIDPQTFGPLLLFAGDQAIIYAWDPISNKMKGIMRGHGGPIYDIAVLPTNPFIFASASRDKSVRVHDLTLQASSTLLEAAWPITASTKRPQSERGGRQGRGQLEPKDMIGAIGGPFGSQVSSSLGGEGLGSGKCFLILRGNSKGSGGHNASVLAIAFHPSEPFIATAGVDNCVKIWRVPEIRALAAPRRLIVQDKPVFSSSCVHESYVTSIYWLSPDVLASKSCGPNATVVLWKWLELQRFSPKDLNASVRHLPTDYNDNS</sequence>
<dbReference type="InterPro" id="IPR036322">
    <property type="entry name" value="WD40_repeat_dom_sf"/>
</dbReference>
<dbReference type="SMART" id="SM00320">
    <property type="entry name" value="WD40"/>
    <property type="match status" value="3"/>
</dbReference>
<dbReference type="EMBL" id="KN822956">
    <property type="protein sequence ID" value="KIO32196.1"/>
    <property type="molecule type" value="Genomic_DNA"/>
</dbReference>
<comment type="similarity">
    <text evidence="1">Belongs to the WD repeat ESC family.</text>
</comment>
<name>A0A0C3QSZ1_9AGAM</name>
<dbReference type="OrthoDB" id="7318948at2759"/>
<dbReference type="HOGENOM" id="CLU_035513_0_0_1"/>
<feature type="repeat" description="WD" evidence="6">
    <location>
        <begin position="258"/>
        <end position="299"/>
    </location>
</feature>
<proteinExistence type="inferred from homology"/>
<evidence type="ECO:0000256" key="2">
    <source>
        <dbReference type="ARBA" id="ARBA00022574"/>
    </source>
</evidence>
<dbReference type="PANTHER" id="PTHR10253">
    <property type="entry name" value="POLYCOMB PROTEIN"/>
    <property type="match status" value="1"/>
</dbReference>
<dbReference type="Gene3D" id="2.130.10.10">
    <property type="entry name" value="YVTN repeat-like/Quinoprotein amine dehydrogenase"/>
    <property type="match status" value="1"/>
</dbReference>
<dbReference type="PROSITE" id="PS50082">
    <property type="entry name" value="WD_REPEATS_2"/>
    <property type="match status" value="1"/>
</dbReference>
<evidence type="ECO:0000256" key="1">
    <source>
        <dbReference type="ARBA" id="ARBA00008075"/>
    </source>
</evidence>
<evidence type="ECO:0000256" key="3">
    <source>
        <dbReference type="ARBA" id="ARBA00022737"/>
    </source>
</evidence>
<accession>A0A0C3QSZ1</accession>
<keyword evidence="2 6" id="KW-0853">WD repeat</keyword>
<reference evidence="7 8" key="1">
    <citation type="submission" date="2014-04" db="EMBL/GenBank/DDBJ databases">
        <authorList>
            <consortium name="DOE Joint Genome Institute"/>
            <person name="Kuo A."/>
            <person name="Girlanda M."/>
            <person name="Perotto S."/>
            <person name="Kohler A."/>
            <person name="Nagy L.G."/>
            <person name="Floudas D."/>
            <person name="Copeland A."/>
            <person name="Barry K.W."/>
            <person name="Cichocki N."/>
            <person name="Veneault-Fourrey C."/>
            <person name="LaButti K."/>
            <person name="Lindquist E.A."/>
            <person name="Lipzen A."/>
            <person name="Lundell T."/>
            <person name="Morin E."/>
            <person name="Murat C."/>
            <person name="Sun H."/>
            <person name="Tunlid A."/>
            <person name="Henrissat B."/>
            <person name="Grigoriev I.V."/>
            <person name="Hibbett D.S."/>
            <person name="Martin F."/>
            <person name="Nordberg H.P."/>
            <person name="Cantor M.N."/>
            <person name="Hua S.X."/>
        </authorList>
    </citation>
    <scope>NUCLEOTIDE SEQUENCE [LARGE SCALE GENOMIC DNA]</scope>
    <source>
        <strain evidence="7 8">MUT 4182</strain>
    </source>
</reference>
<evidence type="ECO:0008006" key="9">
    <source>
        <dbReference type="Google" id="ProtNLM"/>
    </source>
</evidence>
<reference evidence="8" key="2">
    <citation type="submission" date="2015-01" db="EMBL/GenBank/DDBJ databases">
        <title>Evolutionary Origins and Diversification of the Mycorrhizal Mutualists.</title>
        <authorList>
            <consortium name="DOE Joint Genome Institute"/>
            <consortium name="Mycorrhizal Genomics Consortium"/>
            <person name="Kohler A."/>
            <person name="Kuo A."/>
            <person name="Nagy L.G."/>
            <person name="Floudas D."/>
            <person name="Copeland A."/>
            <person name="Barry K.W."/>
            <person name="Cichocki N."/>
            <person name="Veneault-Fourrey C."/>
            <person name="LaButti K."/>
            <person name="Lindquist E.A."/>
            <person name="Lipzen A."/>
            <person name="Lundell T."/>
            <person name="Morin E."/>
            <person name="Murat C."/>
            <person name="Riley R."/>
            <person name="Ohm R."/>
            <person name="Sun H."/>
            <person name="Tunlid A."/>
            <person name="Henrissat B."/>
            <person name="Grigoriev I.V."/>
            <person name="Hibbett D.S."/>
            <person name="Martin F."/>
        </authorList>
    </citation>
    <scope>NUCLEOTIDE SEQUENCE [LARGE SCALE GENOMIC DNA]</scope>
    <source>
        <strain evidence="8">MUT 4182</strain>
    </source>
</reference>
<evidence type="ECO:0000313" key="8">
    <source>
        <dbReference type="Proteomes" id="UP000054248"/>
    </source>
</evidence>
<dbReference type="STRING" id="1051891.A0A0C3QSZ1"/>
<evidence type="ECO:0000256" key="5">
    <source>
        <dbReference type="ARBA" id="ARBA00023163"/>
    </source>
</evidence>
<dbReference type="Pfam" id="PF00400">
    <property type="entry name" value="WD40"/>
    <property type="match status" value="2"/>
</dbReference>
<evidence type="ECO:0000256" key="4">
    <source>
        <dbReference type="ARBA" id="ARBA00023015"/>
    </source>
</evidence>
<keyword evidence="4" id="KW-0805">Transcription regulation</keyword>
<dbReference type="AlphaFoldDB" id="A0A0C3QSZ1"/>
<dbReference type="Proteomes" id="UP000054248">
    <property type="component" value="Unassembled WGS sequence"/>
</dbReference>
<protein>
    <recommendedName>
        <fullName evidence="9">Anaphase-promoting complex subunit 4 WD40 domain-containing protein</fullName>
    </recommendedName>
</protein>
<dbReference type="InterPro" id="IPR051243">
    <property type="entry name" value="PcG_WD-repeat"/>
</dbReference>
<organism evidence="7 8">
    <name type="scientific">Tulasnella calospora MUT 4182</name>
    <dbReference type="NCBI Taxonomy" id="1051891"/>
    <lineage>
        <taxon>Eukaryota</taxon>
        <taxon>Fungi</taxon>
        <taxon>Dikarya</taxon>
        <taxon>Basidiomycota</taxon>
        <taxon>Agaricomycotina</taxon>
        <taxon>Agaricomycetes</taxon>
        <taxon>Cantharellales</taxon>
        <taxon>Tulasnellaceae</taxon>
        <taxon>Tulasnella</taxon>
    </lineage>
</organism>
<dbReference type="PROSITE" id="PS50294">
    <property type="entry name" value="WD_REPEATS_REGION"/>
    <property type="match status" value="1"/>
</dbReference>
<evidence type="ECO:0000256" key="6">
    <source>
        <dbReference type="PROSITE-ProRule" id="PRU00221"/>
    </source>
</evidence>
<evidence type="ECO:0000313" key="7">
    <source>
        <dbReference type="EMBL" id="KIO32196.1"/>
    </source>
</evidence>
<keyword evidence="3" id="KW-0677">Repeat</keyword>